<evidence type="ECO:0000256" key="1">
    <source>
        <dbReference type="SAM" id="MobiDB-lite"/>
    </source>
</evidence>
<accession>A0A9D4T1W4</accession>
<comment type="caution">
    <text evidence="3">The sequence shown here is derived from an EMBL/GenBank/DDBJ whole genome shotgun (WGS) entry which is preliminary data.</text>
</comment>
<dbReference type="AlphaFoldDB" id="A0A9D4T1W4"/>
<gene>
    <name evidence="3" type="ORF">HPB52_011636</name>
</gene>
<protein>
    <submittedName>
        <fullName evidence="3">Uncharacterized protein</fullName>
    </submittedName>
</protein>
<dbReference type="EMBL" id="JABSTV010001248">
    <property type="protein sequence ID" value="KAH7968821.1"/>
    <property type="molecule type" value="Genomic_DNA"/>
</dbReference>
<evidence type="ECO:0000313" key="3">
    <source>
        <dbReference type="EMBL" id="KAH7968821.1"/>
    </source>
</evidence>
<dbReference type="VEuPathDB" id="VectorBase:RSAN_041120"/>
<evidence type="ECO:0000313" key="4">
    <source>
        <dbReference type="Proteomes" id="UP000821837"/>
    </source>
</evidence>
<feature type="compositionally biased region" description="Basic and acidic residues" evidence="1">
    <location>
        <begin position="109"/>
        <end position="121"/>
    </location>
</feature>
<name>A0A9D4T1W4_RHISA</name>
<proteinExistence type="predicted"/>
<feature type="chain" id="PRO_5039270664" evidence="2">
    <location>
        <begin position="17"/>
        <end position="252"/>
    </location>
</feature>
<sequence length="252" mass="27533">MRLTIIWASCIQLVLAYVTFAAAGHDSFYDEDSWSLAGGRWGEMQKRQGLIPFPRVGRSAAARDLSSDDLITLDTDSAASGGWAFLLLPYKRRSNTFTPRIGRKRRSVGRPDDGVHKEDGGSSRSRQAAWADLDWSYSPLSRQLVPVIRNGRGTFVPRLGKRRSLGSGYGEEIDSGWDTSLEVASFMDDPKRGSFTPRIGRGAFTPRIGRTPFTPRIGRSTGNQEKNSDAVGEDKSALRSSSSSSGVQGNAV</sequence>
<feature type="region of interest" description="Disordered" evidence="1">
    <location>
        <begin position="99"/>
        <end position="125"/>
    </location>
</feature>
<organism evidence="3 4">
    <name type="scientific">Rhipicephalus sanguineus</name>
    <name type="common">Brown dog tick</name>
    <name type="synonym">Ixodes sanguineus</name>
    <dbReference type="NCBI Taxonomy" id="34632"/>
    <lineage>
        <taxon>Eukaryota</taxon>
        <taxon>Metazoa</taxon>
        <taxon>Ecdysozoa</taxon>
        <taxon>Arthropoda</taxon>
        <taxon>Chelicerata</taxon>
        <taxon>Arachnida</taxon>
        <taxon>Acari</taxon>
        <taxon>Parasitiformes</taxon>
        <taxon>Ixodida</taxon>
        <taxon>Ixodoidea</taxon>
        <taxon>Ixodidae</taxon>
        <taxon>Rhipicephalinae</taxon>
        <taxon>Rhipicephalus</taxon>
        <taxon>Rhipicephalus</taxon>
    </lineage>
</organism>
<feature type="signal peptide" evidence="2">
    <location>
        <begin position="1"/>
        <end position="16"/>
    </location>
</feature>
<reference evidence="3" key="2">
    <citation type="submission" date="2021-09" db="EMBL/GenBank/DDBJ databases">
        <authorList>
            <person name="Jia N."/>
            <person name="Wang J."/>
            <person name="Shi W."/>
            <person name="Du L."/>
            <person name="Sun Y."/>
            <person name="Zhan W."/>
            <person name="Jiang J."/>
            <person name="Wang Q."/>
            <person name="Zhang B."/>
            <person name="Ji P."/>
            <person name="Sakyi L.B."/>
            <person name="Cui X."/>
            <person name="Yuan T."/>
            <person name="Jiang B."/>
            <person name="Yang W."/>
            <person name="Lam T.T.-Y."/>
            <person name="Chang Q."/>
            <person name="Ding S."/>
            <person name="Wang X."/>
            <person name="Zhu J."/>
            <person name="Ruan X."/>
            <person name="Zhao L."/>
            <person name="Wei J."/>
            <person name="Que T."/>
            <person name="Du C."/>
            <person name="Cheng J."/>
            <person name="Dai P."/>
            <person name="Han X."/>
            <person name="Huang E."/>
            <person name="Gao Y."/>
            <person name="Liu J."/>
            <person name="Shao H."/>
            <person name="Ye R."/>
            <person name="Li L."/>
            <person name="Wei W."/>
            <person name="Wang X."/>
            <person name="Wang C."/>
            <person name="Huo Q."/>
            <person name="Li W."/>
            <person name="Guo W."/>
            <person name="Chen H."/>
            <person name="Chen S."/>
            <person name="Zhou L."/>
            <person name="Zhou L."/>
            <person name="Ni X."/>
            <person name="Tian J."/>
            <person name="Zhou Y."/>
            <person name="Sheng Y."/>
            <person name="Liu T."/>
            <person name="Pan Y."/>
            <person name="Xia L."/>
            <person name="Li J."/>
            <person name="Zhao F."/>
            <person name="Cao W."/>
        </authorList>
    </citation>
    <scope>NUCLEOTIDE SEQUENCE</scope>
    <source>
        <strain evidence="3">Rsan-2018</strain>
        <tissue evidence="3">Larvae</tissue>
    </source>
</reference>
<reference evidence="3" key="1">
    <citation type="journal article" date="2020" name="Cell">
        <title>Large-Scale Comparative Analyses of Tick Genomes Elucidate Their Genetic Diversity and Vector Capacities.</title>
        <authorList>
            <consortium name="Tick Genome and Microbiome Consortium (TIGMIC)"/>
            <person name="Jia N."/>
            <person name="Wang J."/>
            <person name="Shi W."/>
            <person name="Du L."/>
            <person name="Sun Y."/>
            <person name="Zhan W."/>
            <person name="Jiang J.F."/>
            <person name="Wang Q."/>
            <person name="Zhang B."/>
            <person name="Ji P."/>
            <person name="Bell-Sakyi L."/>
            <person name="Cui X.M."/>
            <person name="Yuan T.T."/>
            <person name="Jiang B.G."/>
            <person name="Yang W.F."/>
            <person name="Lam T.T."/>
            <person name="Chang Q.C."/>
            <person name="Ding S.J."/>
            <person name="Wang X.J."/>
            <person name="Zhu J.G."/>
            <person name="Ruan X.D."/>
            <person name="Zhao L."/>
            <person name="Wei J.T."/>
            <person name="Ye R.Z."/>
            <person name="Que T.C."/>
            <person name="Du C.H."/>
            <person name="Zhou Y.H."/>
            <person name="Cheng J.X."/>
            <person name="Dai P.F."/>
            <person name="Guo W.B."/>
            <person name="Han X.H."/>
            <person name="Huang E.J."/>
            <person name="Li L.F."/>
            <person name="Wei W."/>
            <person name="Gao Y.C."/>
            <person name="Liu J.Z."/>
            <person name="Shao H.Z."/>
            <person name="Wang X."/>
            <person name="Wang C.C."/>
            <person name="Yang T.C."/>
            <person name="Huo Q.B."/>
            <person name="Li W."/>
            <person name="Chen H.Y."/>
            <person name="Chen S.E."/>
            <person name="Zhou L.G."/>
            <person name="Ni X.B."/>
            <person name="Tian J.H."/>
            <person name="Sheng Y."/>
            <person name="Liu T."/>
            <person name="Pan Y.S."/>
            <person name="Xia L.Y."/>
            <person name="Li J."/>
            <person name="Zhao F."/>
            <person name="Cao W.C."/>
        </authorList>
    </citation>
    <scope>NUCLEOTIDE SEQUENCE</scope>
    <source>
        <strain evidence="3">Rsan-2018</strain>
    </source>
</reference>
<keyword evidence="2" id="KW-0732">Signal</keyword>
<dbReference type="OMA" id="ADLDWSY"/>
<feature type="region of interest" description="Disordered" evidence="1">
    <location>
        <begin position="192"/>
        <end position="252"/>
    </location>
</feature>
<dbReference type="OrthoDB" id="6424205at2759"/>
<dbReference type="Proteomes" id="UP000821837">
    <property type="component" value="Unassembled WGS sequence"/>
</dbReference>
<evidence type="ECO:0000256" key="2">
    <source>
        <dbReference type="SAM" id="SignalP"/>
    </source>
</evidence>
<keyword evidence="4" id="KW-1185">Reference proteome</keyword>
<feature type="compositionally biased region" description="Basic and acidic residues" evidence="1">
    <location>
        <begin position="226"/>
        <end position="237"/>
    </location>
</feature>